<evidence type="ECO:0000313" key="1">
    <source>
        <dbReference type="EMBL" id="KAF5838791.1"/>
    </source>
</evidence>
<reference evidence="1" key="1">
    <citation type="submission" date="2017-08" db="EMBL/GenBank/DDBJ databases">
        <authorList>
            <person name="Polle J.E."/>
            <person name="Barry K."/>
            <person name="Cushman J."/>
            <person name="Schmutz J."/>
            <person name="Tran D."/>
            <person name="Hathwaick L.T."/>
            <person name="Yim W.C."/>
            <person name="Jenkins J."/>
            <person name="Mckie-Krisberg Z.M."/>
            <person name="Prochnik S."/>
            <person name="Lindquist E."/>
            <person name="Dockter R.B."/>
            <person name="Adam C."/>
            <person name="Molina H."/>
            <person name="Bunkerborg J."/>
            <person name="Jin E."/>
            <person name="Buchheim M."/>
            <person name="Magnuson J."/>
        </authorList>
    </citation>
    <scope>NUCLEOTIDE SEQUENCE</scope>
    <source>
        <strain evidence="1">CCAP 19/18</strain>
    </source>
</reference>
<sequence>MAWQNTMNMNLQSQPLQDYLGKHGRIRFFTNKKGQRLAHYFWPAKQCNGPTGRSQQPRAVIHLVHGHGGYLCHDYLKFWKPGHLHVYEGFTLLCILRCQTISARFYFSKPPVPLDRIKTTHVIHRNIVVVVLHTAATALSLPAEQ</sequence>
<evidence type="ECO:0000313" key="2">
    <source>
        <dbReference type="Proteomes" id="UP000815325"/>
    </source>
</evidence>
<keyword evidence="2" id="KW-1185">Reference proteome</keyword>
<dbReference type="EMBL" id="MU069566">
    <property type="protein sequence ID" value="KAF5838791.1"/>
    <property type="molecule type" value="Genomic_DNA"/>
</dbReference>
<dbReference type="Proteomes" id="UP000815325">
    <property type="component" value="Unassembled WGS sequence"/>
</dbReference>
<proteinExistence type="predicted"/>
<gene>
    <name evidence="1" type="ORF">DUNSADRAFT_2254</name>
</gene>
<accession>A0ABQ7GW00</accession>
<comment type="caution">
    <text evidence="1">The sequence shown here is derived from an EMBL/GenBank/DDBJ whole genome shotgun (WGS) entry which is preliminary data.</text>
</comment>
<protein>
    <submittedName>
        <fullName evidence="1">Uncharacterized protein</fullName>
    </submittedName>
</protein>
<name>A0ABQ7GW00_DUNSA</name>
<organism evidence="1 2">
    <name type="scientific">Dunaliella salina</name>
    <name type="common">Green alga</name>
    <name type="synonym">Protococcus salinus</name>
    <dbReference type="NCBI Taxonomy" id="3046"/>
    <lineage>
        <taxon>Eukaryota</taxon>
        <taxon>Viridiplantae</taxon>
        <taxon>Chlorophyta</taxon>
        <taxon>core chlorophytes</taxon>
        <taxon>Chlorophyceae</taxon>
        <taxon>CS clade</taxon>
        <taxon>Chlamydomonadales</taxon>
        <taxon>Dunaliellaceae</taxon>
        <taxon>Dunaliella</taxon>
    </lineage>
</organism>